<dbReference type="Proteomes" id="UP001292094">
    <property type="component" value="Unassembled WGS sequence"/>
</dbReference>
<feature type="compositionally biased region" description="Polar residues" evidence="1">
    <location>
        <begin position="44"/>
        <end position="66"/>
    </location>
</feature>
<name>A0AAE1UCD3_9EUCA</name>
<comment type="caution">
    <text evidence="2">The sequence shown here is derived from an EMBL/GenBank/DDBJ whole genome shotgun (WGS) entry which is preliminary data.</text>
</comment>
<feature type="compositionally biased region" description="Basic and acidic residues" evidence="1">
    <location>
        <begin position="34"/>
        <end position="43"/>
    </location>
</feature>
<feature type="region of interest" description="Disordered" evidence="1">
    <location>
        <begin position="25"/>
        <end position="92"/>
    </location>
</feature>
<dbReference type="EMBL" id="JAWZYT010001249">
    <property type="protein sequence ID" value="KAK4314015.1"/>
    <property type="molecule type" value="Genomic_DNA"/>
</dbReference>
<keyword evidence="3" id="KW-1185">Reference proteome</keyword>
<feature type="region of interest" description="Disordered" evidence="1">
    <location>
        <begin position="1"/>
        <end position="20"/>
    </location>
</feature>
<sequence length="136" mass="15525">MRQTLRKKADKREQMRKEREERLVKQMTHSCNKTNDRGQKQNLDKTVSVWSKNSDNKATSGVTQPMCNLEEPILTDLPANDPTTATTSTTSEDEDFPYCLLHLPAGDHHKPVLVVMRESDAHKLLQGPYFSKVTTE</sequence>
<reference evidence="2" key="1">
    <citation type="submission" date="2023-11" db="EMBL/GenBank/DDBJ databases">
        <title>Genome assemblies of two species of porcelain crab, Petrolisthes cinctipes and Petrolisthes manimaculis (Anomura: Porcellanidae).</title>
        <authorList>
            <person name="Angst P."/>
        </authorList>
    </citation>
    <scope>NUCLEOTIDE SEQUENCE</scope>
    <source>
        <strain evidence="2">PB745_02</strain>
        <tissue evidence="2">Gill</tissue>
    </source>
</reference>
<feature type="compositionally biased region" description="Basic and acidic residues" evidence="1">
    <location>
        <begin position="10"/>
        <end position="20"/>
    </location>
</feature>
<gene>
    <name evidence="2" type="ORF">Pmani_014678</name>
</gene>
<dbReference type="AlphaFoldDB" id="A0AAE1UCD3"/>
<protein>
    <submittedName>
        <fullName evidence="2">Uncharacterized protein</fullName>
    </submittedName>
</protein>
<evidence type="ECO:0000313" key="2">
    <source>
        <dbReference type="EMBL" id="KAK4314015.1"/>
    </source>
</evidence>
<organism evidence="2 3">
    <name type="scientific">Petrolisthes manimaculis</name>
    <dbReference type="NCBI Taxonomy" id="1843537"/>
    <lineage>
        <taxon>Eukaryota</taxon>
        <taxon>Metazoa</taxon>
        <taxon>Ecdysozoa</taxon>
        <taxon>Arthropoda</taxon>
        <taxon>Crustacea</taxon>
        <taxon>Multicrustacea</taxon>
        <taxon>Malacostraca</taxon>
        <taxon>Eumalacostraca</taxon>
        <taxon>Eucarida</taxon>
        <taxon>Decapoda</taxon>
        <taxon>Pleocyemata</taxon>
        <taxon>Anomura</taxon>
        <taxon>Galatheoidea</taxon>
        <taxon>Porcellanidae</taxon>
        <taxon>Petrolisthes</taxon>
    </lineage>
</organism>
<evidence type="ECO:0000313" key="3">
    <source>
        <dbReference type="Proteomes" id="UP001292094"/>
    </source>
</evidence>
<proteinExistence type="predicted"/>
<accession>A0AAE1UCD3</accession>
<evidence type="ECO:0000256" key="1">
    <source>
        <dbReference type="SAM" id="MobiDB-lite"/>
    </source>
</evidence>